<feature type="non-terminal residue" evidence="6">
    <location>
        <position position="1"/>
    </location>
</feature>
<accession>A0A1Y3EJF0</accession>
<keyword evidence="2" id="KW-0677">Repeat</keyword>
<keyword evidence="4" id="KW-0067">ATP-binding</keyword>
<reference evidence="6 7" key="1">
    <citation type="submission" date="2015-04" db="EMBL/GenBank/DDBJ databases">
        <title>Draft genome of the roundworm Trichinella nativa.</title>
        <authorList>
            <person name="Mitreva M."/>
        </authorList>
    </citation>
    <scope>NUCLEOTIDE SEQUENCE [LARGE SCALE GENOMIC DNA]</scope>
    <source>
        <strain evidence="6 7">ISS45</strain>
    </source>
</reference>
<feature type="domain" description="ABC-transporter extension" evidence="5">
    <location>
        <begin position="23"/>
        <end position="66"/>
    </location>
</feature>
<evidence type="ECO:0000256" key="2">
    <source>
        <dbReference type="ARBA" id="ARBA00022737"/>
    </source>
</evidence>
<evidence type="ECO:0000313" key="6">
    <source>
        <dbReference type="EMBL" id="OUC43957.1"/>
    </source>
</evidence>
<sequence>YKRILVIVSHSQDFLNGVCTNIIHFNKQRLVYYTGNYDQFVRTRIELLENQMKRYNWEQAQLAHMK</sequence>
<protein>
    <recommendedName>
        <fullName evidence="5">ABC-transporter extension domain-containing protein</fullName>
    </recommendedName>
</protein>
<evidence type="ECO:0000259" key="5">
    <source>
        <dbReference type="Pfam" id="PF12848"/>
    </source>
</evidence>
<dbReference type="Gene3D" id="3.40.50.300">
    <property type="entry name" value="P-loop containing nucleotide triphosphate hydrolases"/>
    <property type="match status" value="1"/>
</dbReference>
<dbReference type="PANTHER" id="PTHR19211">
    <property type="entry name" value="ATP-BINDING TRANSPORT PROTEIN-RELATED"/>
    <property type="match status" value="1"/>
</dbReference>
<dbReference type="InterPro" id="IPR050611">
    <property type="entry name" value="ABCF"/>
</dbReference>
<feature type="non-terminal residue" evidence="6">
    <location>
        <position position="66"/>
    </location>
</feature>
<gene>
    <name evidence="6" type="ORF">D917_09390</name>
</gene>
<comment type="similarity">
    <text evidence="1">Belongs to the ABC transporter superfamily. ABCF family. EF3 subfamily.</text>
</comment>
<dbReference type="PANTHER" id="PTHR19211:SF15">
    <property type="entry name" value="ATP-BINDING CASSETTE SUB-FAMILY F MEMBER 2"/>
    <property type="match status" value="1"/>
</dbReference>
<evidence type="ECO:0000256" key="1">
    <source>
        <dbReference type="ARBA" id="ARBA00011054"/>
    </source>
</evidence>
<name>A0A1Y3EJF0_9BILA</name>
<keyword evidence="3" id="KW-0547">Nucleotide-binding</keyword>
<organism evidence="6 7">
    <name type="scientific">Trichinella nativa</name>
    <dbReference type="NCBI Taxonomy" id="6335"/>
    <lineage>
        <taxon>Eukaryota</taxon>
        <taxon>Metazoa</taxon>
        <taxon>Ecdysozoa</taxon>
        <taxon>Nematoda</taxon>
        <taxon>Enoplea</taxon>
        <taxon>Dorylaimia</taxon>
        <taxon>Trichinellida</taxon>
        <taxon>Trichinellidae</taxon>
        <taxon>Trichinella</taxon>
    </lineage>
</organism>
<proteinExistence type="inferred from homology"/>
<evidence type="ECO:0000256" key="3">
    <source>
        <dbReference type="ARBA" id="ARBA00022741"/>
    </source>
</evidence>
<comment type="caution">
    <text evidence="6">The sequence shown here is derived from an EMBL/GenBank/DDBJ whole genome shotgun (WGS) entry which is preliminary data.</text>
</comment>
<dbReference type="Pfam" id="PF12848">
    <property type="entry name" value="ABC_tran_Xtn"/>
    <property type="match status" value="1"/>
</dbReference>
<dbReference type="InterPro" id="IPR027417">
    <property type="entry name" value="P-loop_NTPase"/>
</dbReference>
<dbReference type="Proteomes" id="UP000243006">
    <property type="component" value="Unassembled WGS sequence"/>
</dbReference>
<dbReference type="EMBL" id="LVZM01013783">
    <property type="protein sequence ID" value="OUC43957.1"/>
    <property type="molecule type" value="Genomic_DNA"/>
</dbReference>
<dbReference type="InterPro" id="IPR032781">
    <property type="entry name" value="ABC_tran_Xtn"/>
</dbReference>
<evidence type="ECO:0000256" key="4">
    <source>
        <dbReference type="ARBA" id="ARBA00022840"/>
    </source>
</evidence>
<dbReference type="GO" id="GO:0005524">
    <property type="term" value="F:ATP binding"/>
    <property type="evidence" value="ECO:0007669"/>
    <property type="project" value="UniProtKB-KW"/>
</dbReference>
<dbReference type="AlphaFoldDB" id="A0A1Y3EJF0"/>
<evidence type="ECO:0000313" key="7">
    <source>
        <dbReference type="Proteomes" id="UP000243006"/>
    </source>
</evidence>